<reference evidence="3 4" key="1">
    <citation type="submission" date="2009-01" db="EMBL/GenBank/DDBJ databases">
        <title>Complete sequence of Geobacter sp. FRC-32.</title>
        <authorList>
            <consortium name="US DOE Joint Genome Institute"/>
            <person name="Lucas S."/>
            <person name="Copeland A."/>
            <person name="Lapidus A."/>
            <person name="Glavina del Rio T."/>
            <person name="Dalin E."/>
            <person name="Tice H."/>
            <person name="Bruce D."/>
            <person name="Goodwin L."/>
            <person name="Pitluck S."/>
            <person name="Saunders E."/>
            <person name="Brettin T."/>
            <person name="Detter J.C."/>
            <person name="Han C."/>
            <person name="Larimer F."/>
            <person name="Land M."/>
            <person name="Hauser L."/>
            <person name="Kyrpides N."/>
            <person name="Ovchinnikova G."/>
            <person name="Kostka J."/>
            <person name="Richardson P."/>
        </authorList>
    </citation>
    <scope>NUCLEOTIDE SEQUENCE [LARGE SCALE GENOMIC DNA]</scope>
    <source>
        <strain evidence="4">DSM 22248 / JCM 15807 / FRC-32</strain>
    </source>
</reference>
<sequence>MDRLPTELSLSQVDRIVRERLARLDISPGEEFLALVRGALEPLQGSIATARSELRSLVAMATAAEELAVLRSINERLVGVASDLFLATGSTPMVQEICTAAREAIVERVLELARRELYFAGSYCEAPLSLFAVGSAGRREELLFSDQDYLFLHGSGEVISVQMGEEPGDYFASLGSVFVNKLEAVGISRCSGGIMPVNEAWRGSVQQWESRLSHMLRLERSDWEKSIVNLIALMDVRFICGDRDLGLGFGKSVRSRVRENPQAIRHMARVVSSMRLSKGFLRRFVVEADGLHRGEFNIKVMAWMPLVMCVRLLAVHVGIEETSTPARIDRLRDAGRLTDQMASELADAYHVITGHRLLQQNRLRKRIIDDACYINPHELPGPERERLRKAIGSIDDLQNMIRSEFSMATSADRFINRSR</sequence>
<dbReference type="eggNOG" id="COG2905">
    <property type="taxonomic scope" value="Bacteria"/>
</dbReference>
<dbReference type="KEGG" id="geo:Geob_0194"/>
<protein>
    <submittedName>
        <fullName evidence="3">Nucleotidyltransferase DUF294, putative</fullName>
    </submittedName>
</protein>
<evidence type="ECO:0000259" key="1">
    <source>
        <dbReference type="Pfam" id="PF03445"/>
    </source>
</evidence>
<accession>B9M8N2</accession>
<proteinExistence type="predicted"/>
<dbReference type="Gene3D" id="3.30.460.10">
    <property type="entry name" value="Beta Polymerase, domain 2"/>
    <property type="match status" value="1"/>
</dbReference>
<evidence type="ECO:0000313" key="3">
    <source>
        <dbReference type="EMBL" id="ACM18567.1"/>
    </source>
</evidence>
<dbReference type="EMBL" id="CP001390">
    <property type="protein sequence ID" value="ACM18567.1"/>
    <property type="molecule type" value="Genomic_DNA"/>
</dbReference>
<feature type="domain" description="DUF294" evidence="2">
    <location>
        <begin position="262"/>
        <end position="405"/>
    </location>
</feature>
<dbReference type="GO" id="GO:0008773">
    <property type="term" value="F:[protein-PII] uridylyltransferase activity"/>
    <property type="evidence" value="ECO:0007669"/>
    <property type="project" value="InterPro"/>
</dbReference>
<feature type="domain" description="Protein-PII uridylyltransferase N-terminal" evidence="1">
    <location>
        <begin position="80"/>
        <end position="217"/>
    </location>
</feature>
<name>B9M8N2_GEODF</name>
<keyword evidence="3" id="KW-0808">Transferase</keyword>
<dbReference type="HOGENOM" id="CLU_027866_2_1_7"/>
<dbReference type="AlphaFoldDB" id="B9M8N2"/>
<dbReference type="STRING" id="316067.Geob_0194"/>
<dbReference type="Proteomes" id="UP000007721">
    <property type="component" value="Chromosome"/>
</dbReference>
<evidence type="ECO:0000313" key="4">
    <source>
        <dbReference type="Proteomes" id="UP000007721"/>
    </source>
</evidence>
<dbReference type="OrthoDB" id="9808528at2"/>
<evidence type="ECO:0000259" key="2">
    <source>
        <dbReference type="Pfam" id="PF10335"/>
    </source>
</evidence>
<keyword evidence="4" id="KW-1185">Reference proteome</keyword>
<dbReference type="InterPro" id="IPR005105">
    <property type="entry name" value="GlnD_Uridyltrans_N"/>
</dbReference>
<dbReference type="InterPro" id="IPR043519">
    <property type="entry name" value="NT_sf"/>
</dbReference>
<dbReference type="RefSeq" id="WP_012645296.1">
    <property type="nucleotide sequence ID" value="NC_011979.1"/>
</dbReference>
<dbReference type="InterPro" id="IPR018821">
    <property type="entry name" value="DUF294_put_nucleoTrafse_sb-bd"/>
</dbReference>
<dbReference type="CDD" id="cd05401">
    <property type="entry name" value="NT_GlnE_GlnD_like"/>
    <property type="match status" value="1"/>
</dbReference>
<dbReference type="Pfam" id="PF03445">
    <property type="entry name" value="DUF294"/>
    <property type="match status" value="1"/>
</dbReference>
<dbReference type="SUPFAM" id="SSF81301">
    <property type="entry name" value="Nucleotidyltransferase"/>
    <property type="match status" value="1"/>
</dbReference>
<organism evidence="3 4">
    <name type="scientific">Geotalea daltonii (strain DSM 22248 / JCM 15807 / FRC-32)</name>
    <name type="common">Geobacter daltonii</name>
    <dbReference type="NCBI Taxonomy" id="316067"/>
    <lineage>
        <taxon>Bacteria</taxon>
        <taxon>Pseudomonadati</taxon>
        <taxon>Thermodesulfobacteriota</taxon>
        <taxon>Desulfuromonadia</taxon>
        <taxon>Geobacterales</taxon>
        <taxon>Geobacteraceae</taxon>
        <taxon>Geotalea</taxon>
    </lineage>
</organism>
<dbReference type="Pfam" id="PF10335">
    <property type="entry name" value="DUF294_C"/>
    <property type="match status" value="1"/>
</dbReference>
<gene>
    <name evidence="3" type="ordered locus">Geob_0194</name>
</gene>